<dbReference type="AlphaFoldDB" id="A0A7S0ZGX0"/>
<feature type="transmembrane region" description="Helical" evidence="3">
    <location>
        <begin position="471"/>
        <end position="494"/>
    </location>
</feature>
<evidence type="ECO:0000256" key="2">
    <source>
        <dbReference type="SAM" id="MobiDB-lite"/>
    </source>
</evidence>
<keyword evidence="3" id="KW-0812">Transmembrane</keyword>
<evidence type="ECO:0000259" key="4">
    <source>
        <dbReference type="Pfam" id="PF02582"/>
    </source>
</evidence>
<dbReference type="InterPro" id="IPR003734">
    <property type="entry name" value="DUF155"/>
</dbReference>
<dbReference type="Pfam" id="PF02582">
    <property type="entry name" value="DUF155"/>
    <property type="match status" value="1"/>
</dbReference>
<dbReference type="EMBL" id="HBFP01007919">
    <property type="protein sequence ID" value="CAD8821275.1"/>
    <property type="molecule type" value="Transcribed_RNA"/>
</dbReference>
<gene>
    <name evidence="5" type="ORF">TOLI1172_LOCUS5670</name>
</gene>
<dbReference type="PANTHER" id="PTHR16255">
    <property type="entry name" value="REQUIRED FOR MEIOTIC NUCLEAR DIVISION PROTEIN 1 HOMOLOG"/>
    <property type="match status" value="1"/>
</dbReference>
<feature type="region of interest" description="Disordered" evidence="2">
    <location>
        <begin position="95"/>
        <end position="114"/>
    </location>
</feature>
<proteinExistence type="inferred from homology"/>
<evidence type="ECO:0000256" key="3">
    <source>
        <dbReference type="SAM" id="Phobius"/>
    </source>
</evidence>
<keyword evidence="3" id="KW-1133">Transmembrane helix</keyword>
<organism evidence="5">
    <name type="scientific">Timspurckia oligopyrenoides</name>
    <dbReference type="NCBI Taxonomy" id="708627"/>
    <lineage>
        <taxon>Eukaryota</taxon>
        <taxon>Rhodophyta</taxon>
        <taxon>Bangiophyceae</taxon>
        <taxon>Porphyridiales</taxon>
        <taxon>Porphyridiaceae</taxon>
        <taxon>Timspurckia</taxon>
    </lineage>
</organism>
<sequence length="507" mass="57457">MRIMMKRMNGDPIVTFVTGLNVGSISNLTSNPQSDAASSLILTSRACLGFSSINLVYNQNKFHKCRLESRLTSKKQNLTLCAEVSPSFSEEETSLSAFDTSDSSSPRSRLSSSSWGADSAVDAEWGSNASGNGAWDVASNIKRDEDNSRLLRRKATAKNLKTNDILLEKRENGGRLSSYCVAQEYKMLSLARFLSRRRNLFVEAFDDVLHAVEKNSEADVFVFPYGVVVVWDMQDAMQEQAVISTLRPFEKNPLSAAEYDGFEYEFGDNCAMKRDVVTLLHRGARQAESSSDGTADMKELRREQILERLAVSHAIAQSVRLTCFEDSVQKTIAATRHFPEEMARDGMISKSRSEVSKYMGRLILDRHSVFLYADILDTPEFFWENERFEPQYRVTERYLELRPRAEVLNRRVEVVRDLFELLSQELQFKHSSDLEVIVIVLIAFEILLTLVKDGLEVLSVRKAGGRIDMMSAIGLLFVVSVVSLAVASLLLFFWRRIKNRRRTSRKP</sequence>
<evidence type="ECO:0000313" key="5">
    <source>
        <dbReference type="EMBL" id="CAD8821275.1"/>
    </source>
</evidence>
<name>A0A7S0ZGX0_9RHOD</name>
<feature type="domain" description="DUF155" evidence="4">
    <location>
        <begin position="220"/>
        <end position="409"/>
    </location>
</feature>
<keyword evidence="3" id="KW-0472">Membrane</keyword>
<evidence type="ECO:0000256" key="1">
    <source>
        <dbReference type="ARBA" id="ARBA00008306"/>
    </source>
</evidence>
<protein>
    <recommendedName>
        <fullName evidence="4">DUF155 domain-containing protein</fullName>
    </recommendedName>
</protein>
<comment type="similarity">
    <text evidence="1">Belongs to the RMD1/sif2 family.</text>
</comment>
<reference evidence="5" key="1">
    <citation type="submission" date="2021-01" db="EMBL/GenBank/DDBJ databases">
        <authorList>
            <person name="Corre E."/>
            <person name="Pelletier E."/>
            <person name="Niang G."/>
            <person name="Scheremetjew M."/>
            <person name="Finn R."/>
            <person name="Kale V."/>
            <person name="Holt S."/>
            <person name="Cochrane G."/>
            <person name="Meng A."/>
            <person name="Brown T."/>
            <person name="Cohen L."/>
        </authorList>
    </citation>
    <scope>NUCLEOTIDE SEQUENCE</scope>
    <source>
        <strain evidence="5">CCMP3278</strain>
    </source>
</reference>
<accession>A0A7S0ZGX0</accession>
<dbReference type="InterPro" id="IPR051624">
    <property type="entry name" value="RMD1/Sad1-interacting"/>
</dbReference>
<dbReference type="GO" id="GO:0005739">
    <property type="term" value="C:mitochondrion"/>
    <property type="evidence" value="ECO:0007669"/>
    <property type="project" value="UniProtKB-ARBA"/>
</dbReference>
<dbReference type="PANTHER" id="PTHR16255:SF1">
    <property type="entry name" value="REQUIRED FOR MEIOTIC NUCLEAR DIVISION PROTEIN 1 HOMOLOG"/>
    <property type="match status" value="1"/>
</dbReference>